<dbReference type="RefSeq" id="WP_349276457.1">
    <property type="nucleotide sequence ID" value="NZ_CBCSCU010000020.1"/>
</dbReference>
<evidence type="ECO:0000256" key="1">
    <source>
        <dbReference type="SAM" id="MobiDB-lite"/>
    </source>
</evidence>
<protein>
    <submittedName>
        <fullName evidence="4">Helix-turn-helix domain-containing protein</fullName>
    </submittedName>
</protein>
<feature type="compositionally biased region" description="Polar residues" evidence="1">
    <location>
        <begin position="197"/>
        <end position="209"/>
    </location>
</feature>
<dbReference type="AlphaFoldDB" id="A0AAU7LLG7"/>
<dbReference type="InterPro" id="IPR010982">
    <property type="entry name" value="Lambda_DNA-bd_dom_sf"/>
</dbReference>
<dbReference type="Gene3D" id="1.10.260.40">
    <property type="entry name" value="lambda repressor-like DNA-binding domains"/>
    <property type="match status" value="1"/>
</dbReference>
<evidence type="ECO:0000259" key="3">
    <source>
        <dbReference type="Pfam" id="PF13464"/>
    </source>
</evidence>
<keyword evidence="2" id="KW-0812">Transmembrane</keyword>
<keyword evidence="2" id="KW-0472">Membrane</keyword>
<dbReference type="InterPro" id="IPR025194">
    <property type="entry name" value="RodZ-like_C"/>
</dbReference>
<dbReference type="GO" id="GO:0003677">
    <property type="term" value="F:DNA binding"/>
    <property type="evidence" value="ECO:0007669"/>
    <property type="project" value="InterPro"/>
</dbReference>
<gene>
    <name evidence="4" type="ORF">ABLV49_11025</name>
</gene>
<dbReference type="Pfam" id="PF13413">
    <property type="entry name" value="HTH_25"/>
    <property type="match status" value="1"/>
</dbReference>
<proteinExistence type="predicted"/>
<feature type="domain" description="Cytoskeleton protein RodZ-like C-terminal" evidence="3">
    <location>
        <begin position="242"/>
        <end position="313"/>
    </location>
</feature>
<sequence length="315" mass="32638">MSKDEAVQHAQPGAAVINLGAQLNAGAAGQQDTAGALLREARQSQGLDIATLAALLKVPLHKLQALEQDRLDLLPDPVFARALASSMCRILKLDPAPVLHRLPAISAFKVTSQNRGINAPFRARSGRHAAPLWAHISRPAVLVGLALLLGALVLIFLPSIQQEIARHRQGGQDAANPTQLVEPASVTTTVTTPVSAGSESSGMTPNPSLGSMVPADVATPATPPNTLSSAGAVDVNPDAAITFSAKGASRIKVTDAKGVVVMDRAFRTGESAGVSGAPPLVVVVSRANLMQVQVRGQAFDLASVTKNNVARFEVK</sequence>
<name>A0AAU7LLG7_9BURK</name>
<dbReference type="InterPro" id="IPR050400">
    <property type="entry name" value="Bact_Cytoskel_RodZ"/>
</dbReference>
<feature type="transmembrane region" description="Helical" evidence="2">
    <location>
        <begin position="140"/>
        <end position="160"/>
    </location>
</feature>
<dbReference type="Pfam" id="PF13464">
    <property type="entry name" value="RodZ_C"/>
    <property type="match status" value="1"/>
</dbReference>
<dbReference type="PANTHER" id="PTHR34475:SF1">
    <property type="entry name" value="CYTOSKELETON PROTEIN RODZ"/>
    <property type="match status" value="1"/>
</dbReference>
<reference evidence="4" key="1">
    <citation type="submission" date="2024-05" db="EMBL/GenBank/DDBJ databases">
        <authorList>
            <person name="Bunk B."/>
            <person name="Swiderski J."/>
            <person name="Sproer C."/>
            <person name="Thiel V."/>
        </authorList>
    </citation>
    <scope>NUCLEOTIDE SEQUENCE</scope>
    <source>
        <strain evidence="4">DSM 17735</strain>
    </source>
</reference>
<accession>A0AAU7LLG7</accession>
<keyword evidence="2" id="KW-1133">Transmembrane helix</keyword>
<dbReference type="PANTHER" id="PTHR34475">
    <property type="match status" value="1"/>
</dbReference>
<dbReference type="EMBL" id="CP157675">
    <property type="protein sequence ID" value="XBP68462.1"/>
    <property type="molecule type" value="Genomic_DNA"/>
</dbReference>
<evidence type="ECO:0000313" key="4">
    <source>
        <dbReference type="EMBL" id="XBP68462.1"/>
    </source>
</evidence>
<evidence type="ECO:0000256" key="2">
    <source>
        <dbReference type="SAM" id="Phobius"/>
    </source>
</evidence>
<organism evidence="4">
    <name type="scientific">Polaromonas hydrogenivorans</name>
    <dbReference type="NCBI Taxonomy" id="335476"/>
    <lineage>
        <taxon>Bacteria</taxon>
        <taxon>Pseudomonadati</taxon>
        <taxon>Pseudomonadota</taxon>
        <taxon>Betaproteobacteria</taxon>
        <taxon>Burkholderiales</taxon>
        <taxon>Comamonadaceae</taxon>
        <taxon>Polaromonas</taxon>
    </lineage>
</organism>
<feature type="compositionally biased region" description="Low complexity" evidence="1">
    <location>
        <begin position="183"/>
        <end position="196"/>
    </location>
</feature>
<feature type="region of interest" description="Disordered" evidence="1">
    <location>
        <begin position="168"/>
        <end position="212"/>
    </location>
</feature>